<comment type="caution">
    <text evidence="2">The sequence shown here is derived from an EMBL/GenBank/DDBJ whole genome shotgun (WGS) entry which is preliminary data.</text>
</comment>
<keyword evidence="1" id="KW-1133">Transmembrane helix</keyword>
<evidence type="ECO:0000256" key="1">
    <source>
        <dbReference type="SAM" id="Phobius"/>
    </source>
</evidence>
<gene>
    <name evidence="2" type="ORF">RF11_13397</name>
</gene>
<evidence type="ECO:0000313" key="2">
    <source>
        <dbReference type="EMBL" id="KII60234.1"/>
    </source>
</evidence>
<dbReference type="Proteomes" id="UP000031668">
    <property type="component" value="Unassembled WGS sequence"/>
</dbReference>
<keyword evidence="3" id="KW-1185">Reference proteome</keyword>
<sequence length="114" mass="13086">MFVISTIASFFSAVLAIFGYRKPQFRKIVGGLILTSAIALGILSFAYTSKVIWLPDTIDFISSNLHSVPQHIKRNQYIPTLIIFLMWPMTIVFVMLGILLFVHKFEYEEIIDQE</sequence>
<reference evidence="2 3" key="1">
    <citation type="journal article" date="2014" name="Genome Biol. Evol.">
        <title>The genome of the myxosporean Thelohanellus kitauei shows adaptations to nutrient acquisition within its fish host.</title>
        <authorList>
            <person name="Yang Y."/>
            <person name="Xiong J."/>
            <person name="Zhou Z."/>
            <person name="Huo F."/>
            <person name="Miao W."/>
            <person name="Ran C."/>
            <person name="Liu Y."/>
            <person name="Zhang J."/>
            <person name="Feng J."/>
            <person name="Wang M."/>
            <person name="Wang M."/>
            <person name="Wang L."/>
            <person name="Yao B."/>
        </authorList>
    </citation>
    <scope>NUCLEOTIDE SEQUENCE [LARGE SCALE GENOMIC DNA]</scope>
    <source>
        <strain evidence="2">Wuqing</strain>
    </source>
</reference>
<dbReference type="EMBL" id="JWZT01005751">
    <property type="protein sequence ID" value="KII60234.1"/>
    <property type="molecule type" value="Genomic_DNA"/>
</dbReference>
<feature type="transmembrane region" description="Helical" evidence="1">
    <location>
        <begin position="77"/>
        <end position="102"/>
    </location>
</feature>
<feature type="transmembrane region" description="Helical" evidence="1">
    <location>
        <begin position="28"/>
        <end position="47"/>
    </location>
</feature>
<accession>A0A0C2M779</accession>
<protein>
    <submittedName>
        <fullName evidence="2">Uncharacterized protein</fullName>
    </submittedName>
</protein>
<evidence type="ECO:0000313" key="3">
    <source>
        <dbReference type="Proteomes" id="UP000031668"/>
    </source>
</evidence>
<name>A0A0C2M779_THEKT</name>
<feature type="transmembrane region" description="Helical" evidence="1">
    <location>
        <begin position="6"/>
        <end position="21"/>
    </location>
</feature>
<organism evidence="2 3">
    <name type="scientific">Thelohanellus kitauei</name>
    <name type="common">Myxosporean</name>
    <dbReference type="NCBI Taxonomy" id="669202"/>
    <lineage>
        <taxon>Eukaryota</taxon>
        <taxon>Metazoa</taxon>
        <taxon>Cnidaria</taxon>
        <taxon>Myxozoa</taxon>
        <taxon>Myxosporea</taxon>
        <taxon>Bivalvulida</taxon>
        <taxon>Platysporina</taxon>
        <taxon>Myxobolidae</taxon>
        <taxon>Thelohanellus</taxon>
    </lineage>
</organism>
<proteinExistence type="predicted"/>
<keyword evidence="1" id="KW-0812">Transmembrane</keyword>
<dbReference type="AlphaFoldDB" id="A0A0C2M779"/>
<keyword evidence="1" id="KW-0472">Membrane</keyword>